<keyword evidence="1" id="KW-1133">Transmembrane helix</keyword>
<dbReference type="PANTHER" id="PTHR35043">
    <property type="entry name" value="TRANSCRIPTION FACTOR DOMAIN-CONTAINING PROTEIN"/>
    <property type="match status" value="1"/>
</dbReference>
<evidence type="ECO:0000256" key="2">
    <source>
        <dbReference type="SAM" id="SignalP"/>
    </source>
</evidence>
<comment type="caution">
    <text evidence="3">The sequence shown here is derived from an EMBL/GenBank/DDBJ whole genome shotgun (WGS) entry which is preliminary data.</text>
</comment>
<feature type="transmembrane region" description="Helical" evidence="1">
    <location>
        <begin position="500"/>
        <end position="522"/>
    </location>
</feature>
<proteinExistence type="predicted"/>
<organism evidence="3 4">
    <name type="scientific">Dactylellina haptotyla (strain CBS 200.50)</name>
    <name type="common">Nematode-trapping fungus</name>
    <name type="synonym">Monacrosporium haptotylum</name>
    <dbReference type="NCBI Taxonomy" id="1284197"/>
    <lineage>
        <taxon>Eukaryota</taxon>
        <taxon>Fungi</taxon>
        <taxon>Dikarya</taxon>
        <taxon>Ascomycota</taxon>
        <taxon>Pezizomycotina</taxon>
        <taxon>Orbiliomycetes</taxon>
        <taxon>Orbiliales</taxon>
        <taxon>Orbiliaceae</taxon>
        <taxon>Dactylellina</taxon>
    </lineage>
</organism>
<dbReference type="OMA" id="GVSEIRC"/>
<dbReference type="EMBL" id="AQGS01000143">
    <property type="protein sequence ID" value="EPS41856.1"/>
    <property type="molecule type" value="Genomic_DNA"/>
</dbReference>
<sequence>MIIALSLLYSLNRAVAAPVDVLPDTIYVTTGDLPETVGWFGDPNGRGTFSLVSSCVITLTLCVWSALHLNVPPQGTLLKKAAYTRAKWVVFGLFAPELLVATASAQYLTARWLYKEIQKDAKHREHMLDMANPPPEPTWSMMQCFFATMGGIAVQTRASTFNEAPRITLSAEGVRMLSFLNMLPQTDDEEIRDKSKGDWLAKSLVCVQAFYIIVQAVSRLAAHMPISLLEVNTVGHVICALTLYLLWWNKPLELDHPQIMPYEQALEPIVALMYMCSPISESSGVSEIRCMAYKDPSRLQAVERKGSIYSPELPQYTNFSVGSRARVDPKAFIGVAPAKRGIARSDTRFDYRMEEKHCDVSPEHRVFMELQTPDTILQHAPKYCRWAQSDIDNSCQPRVTSFEIERWRLAGPAAHQLWEACREREDYVNYYFTTSSLGTFLGETYYLDEHIKNFAGLSYLGHVNVHRDHLKSILAFTAAAYGSLHIAAWKEHFPTKFERIAWLISSIFISCTGVLSFVLFLAKQKSPSFDRWINTMTTHSWEFYKRSHMAQTNAAYFWQVVTSIGGGIVLMAFGFARVYLVVEAFVSLRDVPRGVYDTPNWTNFFPHF</sequence>
<keyword evidence="1" id="KW-0472">Membrane</keyword>
<dbReference type="HOGENOM" id="CLU_022883_5_1_1"/>
<accession>S8ALA8</accession>
<feature type="transmembrane region" description="Helical" evidence="1">
    <location>
        <begin position="88"/>
        <end position="108"/>
    </location>
</feature>
<reference evidence="4" key="2">
    <citation type="submission" date="2013-04" db="EMBL/GenBank/DDBJ databases">
        <title>Genomic mechanisms accounting for the adaptation to parasitism in nematode-trapping fungi.</title>
        <authorList>
            <person name="Ahren D.G."/>
        </authorList>
    </citation>
    <scope>NUCLEOTIDE SEQUENCE [LARGE SCALE GENOMIC DNA]</scope>
    <source>
        <strain evidence="4">CBS 200.50</strain>
    </source>
</reference>
<gene>
    <name evidence="3" type="ORF">H072_4182</name>
</gene>
<reference evidence="3 4" key="1">
    <citation type="journal article" date="2013" name="PLoS Genet.">
        <title>Genomic mechanisms accounting for the adaptation to parasitism in nematode-trapping fungi.</title>
        <authorList>
            <person name="Meerupati T."/>
            <person name="Andersson K.M."/>
            <person name="Friman E."/>
            <person name="Kumar D."/>
            <person name="Tunlid A."/>
            <person name="Ahren D."/>
        </authorList>
    </citation>
    <scope>NUCLEOTIDE SEQUENCE [LARGE SCALE GENOMIC DNA]</scope>
    <source>
        <strain evidence="3 4">CBS 200.50</strain>
    </source>
</reference>
<dbReference type="STRING" id="1284197.S8ALA8"/>
<protein>
    <submittedName>
        <fullName evidence="3">Uncharacterized protein</fullName>
    </submittedName>
</protein>
<dbReference type="AlphaFoldDB" id="S8ALA8"/>
<dbReference type="Proteomes" id="UP000015100">
    <property type="component" value="Unassembled WGS sequence"/>
</dbReference>
<feature type="transmembrane region" description="Helical" evidence="1">
    <location>
        <begin position="48"/>
        <end position="67"/>
    </location>
</feature>
<evidence type="ECO:0000313" key="3">
    <source>
        <dbReference type="EMBL" id="EPS41856.1"/>
    </source>
</evidence>
<dbReference type="eggNOG" id="ENOG502S6E5">
    <property type="taxonomic scope" value="Eukaryota"/>
</dbReference>
<feature type="signal peptide" evidence="2">
    <location>
        <begin position="1"/>
        <end position="16"/>
    </location>
</feature>
<keyword evidence="1" id="KW-0812">Transmembrane</keyword>
<dbReference type="PANTHER" id="PTHR35043:SF7">
    <property type="entry name" value="TRANSCRIPTION FACTOR DOMAIN-CONTAINING PROTEIN"/>
    <property type="match status" value="1"/>
</dbReference>
<keyword evidence="2" id="KW-0732">Signal</keyword>
<dbReference type="OrthoDB" id="3061561at2759"/>
<feature type="transmembrane region" description="Helical" evidence="1">
    <location>
        <begin position="555"/>
        <end position="580"/>
    </location>
</feature>
<keyword evidence="4" id="KW-1185">Reference proteome</keyword>
<name>S8ALA8_DACHA</name>
<feature type="chain" id="PRO_5004548031" evidence="2">
    <location>
        <begin position="17"/>
        <end position="608"/>
    </location>
</feature>
<evidence type="ECO:0000256" key="1">
    <source>
        <dbReference type="SAM" id="Phobius"/>
    </source>
</evidence>
<evidence type="ECO:0000313" key="4">
    <source>
        <dbReference type="Proteomes" id="UP000015100"/>
    </source>
</evidence>